<feature type="domain" description="N-acyltransferase N-terminal" evidence="2">
    <location>
        <begin position="39"/>
        <end position="175"/>
    </location>
</feature>
<keyword evidence="4" id="KW-0808">Transferase</keyword>
<keyword evidence="5" id="KW-1185">Reference proteome</keyword>
<accession>A0ABW0FBZ4</accession>
<evidence type="ECO:0000259" key="3">
    <source>
        <dbReference type="Pfam" id="PF18164"/>
    </source>
</evidence>
<name>A0ABW0FBZ4_9MICO</name>
<reference evidence="5" key="1">
    <citation type="journal article" date="2019" name="Int. J. Syst. Evol. Microbiol.">
        <title>The Global Catalogue of Microorganisms (GCM) 10K type strain sequencing project: providing services to taxonomists for standard genome sequencing and annotation.</title>
        <authorList>
            <consortium name="The Broad Institute Genomics Platform"/>
            <consortium name="The Broad Institute Genome Sequencing Center for Infectious Disease"/>
            <person name="Wu L."/>
            <person name="Ma J."/>
        </authorList>
    </citation>
    <scope>NUCLEOTIDE SEQUENCE [LARGE SCALE GENOMIC DNA]</scope>
    <source>
        <strain evidence="5">CGMCC 1.16455</strain>
    </source>
</reference>
<sequence length="338" mass="36498">MTDRRDARPQIIGDPPASVRASDELSPEAVATMLTAPSAPALLERLGITGQDHEDLAPLLGRAAADAEILAAITTTANQLRAAAGLDVPTVDLEAVKVAHTALQARLAPGEGLIPILALAVSTSTVRAWHEARGLTAEQSWEVLADLGQQMRVHRLSTGRLGLHQLGWMALNWRGRLVHLGRLQFDLHRAEKGTARERWVIGTHIPARGSLGPAAVEDSFDRATAFFTENFGDLADTADRSRPQDAPAFGHEFLCDSWLMNRTLVEELGTESNIGAFVDRWEIVSTSPGADGAAFFVFHALPPYDAAALPRTTRLERVVGERLADGRGWDSGLGRLVR</sequence>
<dbReference type="GeneID" id="303298315"/>
<feature type="region of interest" description="Disordered" evidence="1">
    <location>
        <begin position="1"/>
        <end position="22"/>
    </location>
</feature>
<evidence type="ECO:0000313" key="4">
    <source>
        <dbReference type="EMBL" id="MFC5296441.1"/>
    </source>
</evidence>
<keyword evidence="4" id="KW-0012">Acyltransferase</keyword>
<organism evidence="4 5">
    <name type="scientific">Brachybacterium tyrofermentans</name>
    <dbReference type="NCBI Taxonomy" id="47848"/>
    <lineage>
        <taxon>Bacteria</taxon>
        <taxon>Bacillati</taxon>
        <taxon>Actinomycetota</taxon>
        <taxon>Actinomycetes</taxon>
        <taxon>Micrococcales</taxon>
        <taxon>Dermabacteraceae</taxon>
        <taxon>Brachybacterium</taxon>
    </lineage>
</organism>
<comment type="caution">
    <text evidence="4">The sequence shown here is derived from an EMBL/GenBank/DDBJ whole genome shotgun (WGS) entry which is preliminary data.</text>
</comment>
<dbReference type="InterPro" id="IPR041273">
    <property type="entry name" value="NAT_N"/>
</dbReference>
<dbReference type="GO" id="GO:0016746">
    <property type="term" value="F:acyltransferase activity"/>
    <property type="evidence" value="ECO:0007669"/>
    <property type="project" value="UniProtKB-KW"/>
</dbReference>
<feature type="domain" description="GNAT-like C-terminal" evidence="3">
    <location>
        <begin position="177"/>
        <end position="336"/>
    </location>
</feature>
<dbReference type="Gene3D" id="3.40.630.120">
    <property type="match status" value="1"/>
</dbReference>
<proteinExistence type="predicted"/>
<protein>
    <submittedName>
        <fullName evidence="4">Acyltransferase domain-containing protein</fullName>
    </submittedName>
</protein>
<gene>
    <name evidence="4" type="ORF">ACFPK8_02875</name>
</gene>
<dbReference type="Proteomes" id="UP001595937">
    <property type="component" value="Unassembled WGS sequence"/>
</dbReference>
<evidence type="ECO:0000313" key="5">
    <source>
        <dbReference type="Proteomes" id="UP001595937"/>
    </source>
</evidence>
<dbReference type="InterPro" id="IPR041644">
    <property type="entry name" value="GNAT_C"/>
</dbReference>
<dbReference type="EMBL" id="JBHSLN010000012">
    <property type="protein sequence ID" value="MFC5296441.1"/>
    <property type="molecule type" value="Genomic_DNA"/>
</dbReference>
<dbReference type="Pfam" id="PF18164">
    <property type="entry name" value="GNAT_C"/>
    <property type="match status" value="1"/>
</dbReference>
<dbReference type="RefSeq" id="WP_343925359.1">
    <property type="nucleotide sequence ID" value="NZ_BAAAIR010000046.1"/>
</dbReference>
<evidence type="ECO:0000259" key="2">
    <source>
        <dbReference type="Pfam" id="PF18082"/>
    </source>
</evidence>
<dbReference type="Pfam" id="PF18082">
    <property type="entry name" value="NAT_N"/>
    <property type="match status" value="1"/>
</dbReference>
<evidence type="ECO:0000256" key="1">
    <source>
        <dbReference type="SAM" id="MobiDB-lite"/>
    </source>
</evidence>